<name>A0A1E7FPP7_9STRA</name>
<feature type="region of interest" description="Disordered" evidence="2">
    <location>
        <begin position="1"/>
        <end position="21"/>
    </location>
</feature>
<dbReference type="PROSITE" id="PS50181">
    <property type="entry name" value="FBOX"/>
    <property type="match status" value="1"/>
</dbReference>
<feature type="compositionally biased region" description="Basic residues" evidence="2">
    <location>
        <begin position="1"/>
        <end position="11"/>
    </location>
</feature>
<feature type="coiled-coil region" evidence="1">
    <location>
        <begin position="235"/>
        <end position="269"/>
    </location>
</feature>
<organism evidence="4 5">
    <name type="scientific">Fragilariopsis cylindrus CCMP1102</name>
    <dbReference type="NCBI Taxonomy" id="635003"/>
    <lineage>
        <taxon>Eukaryota</taxon>
        <taxon>Sar</taxon>
        <taxon>Stramenopiles</taxon>
        <taxon>Ochrophyta</taxon>
        <taxon>Bacillariophyta</taxon>
        <taxon>Bacillariophyceae</taxon>
        <taxon>Bacillariophycidae</taxon>
        <taxon>Bacillariales</taxon>
        <taxon>Bacillariaceae</taxon>
        <taxon>Fragilariopsis</taxon>
    </lineage>
</organism>
<dbReference type="InParanoid" id="A0A1E7FPP7"/>
<keyword evidence="5" id="KW-1185">Reference proteome</keyword>
<dbReference type="Pfam" id="PF00646">
    <property type="entry name" value="F-box"/>
    <property type="match status" value="1"/>
</dbReference>
<dbReference type="Proteomes" id="UP000095751">
    <property type="component" value="Unassembled WGS sequence"/>
</dbReference>
<dbReference type="EMBL" id="KV784355">
    <property type="protein sequence ID" value="OEU20142.1"/>
    <property type="molecule type" value="Genomic_DNA"/>
</dbReference>
<evidence type="ECO:0000256" key="2">
    <source>
        <dbReference type="SAM" id="MobiDB-lite"/>
    </source>
</evidence>
<gene>
    <name evidence="4" type="ORF">FRACYDRAFT_236211</name>
</gene>
<dbReference type="InterPro" id="IPR036047">
    <property type="entry name" value="F-box-like_dom_sf"/>
</dbReference>
<protein>
    <recommendedName>
        <fullName evidence="3">F-box domain-containing protein</fullName>
    </recommendedName>
</protein>
<feature type="domain" description="F-box" evidence="3">
    <location>
        <begin position="60"/>
        <end position="107"/>
    </location>
</feature>
<evidence type="ECO:0000313" key="5">
    <source>
        <dbReference type="Proteomes" id="UP000095751"/>
    </source>
</evidence>
<dbReference type="InterPro" id="IPR001810">
    <property type="entry name" value="F-box_dom"/>
</dbReference>
<evidence type="ECO:0000256" key="1">
    <source>
        <dbReference type="SAM" id="Coils"/>
    </source>
</evidence>
<proteinExistence type="predicted"/>
<reference evidence="4 5" key="1">
    <citation type="submission" date="2016-09" db="EMBL/GenBank/DDBJ databases">
        <title>Extensive genetic diversity and differential bi-allelic expression allows diatom success in the polar Southern Ocean.</title>
        <authorList>
            <consortium name="DOE Joint Genome Institute"/>
            <person name="Mock T."/>
            <person name="Otillar R.P."/>
            <person name="Strauss J."/>
            <person name="Dupont C."/>
            <person name="Frickenhaus S."/>
            <person name="Maumus F."/>
            <person name="Mcmullan M."/>
            <person name="Sanges R."/>
            <person name="Schmutz J."/>
            <person name="Toseland A."/>
            <person name="Valas R."/>
            <person name="Veluchamy A."/>
            <person name="Ward B.J."/>
            <person name="Allen A."/>
            <person name="Barry K."/>
            <person name="Falciatore A."/>
            <person name="Ferrante M."/>
            <person name="Fortunato A.E."/>
            <person name="Gloeckner G."/>
            <person name="Gruber A."/>
            <person name="Hipkin R."/>
            <person name="Janech M."/>
            <person name="Kroth P."/>
            <person name="Leese F."/>
            <person name="Lindquist E."/>
            <person name="Lyon B.R."/>
            <person name="Martin J."/>
            <person name="Mayer C."/>
            <person name="Parker M."/>
            <person name="Quesneville H."/>
            <person name="Raymond J."/>
            <person name="Uhlig C."/>
            <person name="Valentin K.U."/>
            <person name="Worden A.Z."/>
            <person name="Armbrust E.V."/>
            <person name="Bowler C."/>
            <person name="Green B."/>
            <person name="Moulton V."/>
            <person name="Van Oosterhout C."/>
            <person name="Grigoriev I."/>
        </authorList>
    </citation>
    <scope>NUCLEOTIDE SEQUENCE [LARGE SCALE GENOMIC DNA]</scope>
    <source>
        <strain evidence="4 5">CCMP1102</strain>
    </source>
</reference>
<dbReference type="KEGG" id="fcy:FRACYDRAFT_236211"/>
<evidence type="ECO:0000313" key="4">
    <source>
        <dbReference type="EMBL" id="OEU20142.1"/>
    </source>
</evidence>
<accession>A0A1E7FPP7</accession>
<dbReference type="AlphaFoldDB" id="A0A1E7FPP7"/>
<dbReference type="SUPFAM" id="SSF81383">
    <property type="entry name" value="F-box domain"/>
    <property type="match status" value="1"/>
</dbReference>
<keyword evidence="1" id="KW-0175">Coiled coil</keyword>
<sequence length="606" mass="70400">MVTTTRARKRRIDGDGNDDRDIEDEEYQQLALALVEAEERRKQTAKKRRKDKWTRNHPVDPFVEMLPFALLPKIFSYLDSVNLVYKLSLLSKSFRQAITPELVVQTAVFQGGNPKQVIERIMKSVKDKSVYIPSIFRLLRLVNATMCERGEECCGYDLVNRKPSRLEKPTHRPFTLSICLTCVEDVSAQRIRLYSSWSRKNNRIESYDCTKLLSSPQVEHSTGDDVGSLVLFKHVKQIEKTHHEEEKRKALLEDRLVQLDQNITQEERNLSQVYVTAFDTAMAQYDAHQKRKRDVLIAIQQAKDSKRASRKRDMSQPVYNKIEELLEGFKYKEIALAGEWNSAGFFIFEHEPSKLAIGPLLSAPSGATLNKIATGVETVRETIMLFDANGLIGEDFPNRLGDMYLNRSDLRKHQKALITYCISNRTAKNFLGWFHQYEIILGHLRLGSTPKALFYTLDSANSKREVFVCSVVSNSSNEKGKNLAGKVWDSRNSQQGFYERGHYMSHPKTFDAWRTTFNECQKEYRSIHGLIKEYKKLPETVVWLKETTPPTNQNQTFSRMNAIDTLHDFRCIRWLKDRRFETLRNTHKDMFRRPENYGLAARPERH</sequence>
<evidence type="ECO:0000259" key="3">
    <source>
        <dbReference type="PROSITE" id="PS50181"/>
    </source>
</evidence>
<dbReference type="OrthoDB" id="10268061at2759"/>